<dbReference type="AlphaFoldDB" id="A0A401ZB17"/>
<organism evidence="1 2">
    <name type="scientific">Dictyobacter aurantiacus</name>
    <dbReference type="NCBI Taxonomy" id="1936993"/>
    <lineage>
        <taxon>Bacteria</taxon>
        <taxon>Bacillati</taxon>
        <taxon>Chloroflexota</taxon>
        <taxon>Ktedonobacteria</taxon>
        <taxon>Ktedonobacterales</taxon>
        <taxon>Dictyobacteraceae</taxon>
        <taxon>Dictyobacter</taxon>
    </lineage>
</organism>
<sequence>MVTVINNAIIIAVKNIKFLLCVGAVGARMRPHSTNTQKKPMWPARIAATDSGARRGGVLYSGGNNSPSS</sequence>
<gene>
    <name evidence="1" type="ORF">KDAU_13450</name>
</gene>
<dbReference type="EMBL" id="BIFQ01000001">
    <property type="protein sequence ID" value="GCE04016.1"/>
    <property type="molecule type" value="Genomic_DNA"/>
</dbReference>
<protein>
    <submittedName>
        <fullName evidence="1">Uncharacterized protein</fullName>
    </submittedName>
</protein>
<evidence type="ECO:0000313" key="2">
    <source>
        <dbReference type="Proteomes" id="UP000287224"/>
    </source>
</evidence>
<proteinExistence type="predicted"/>
<keyword evidence="2" id="KW-1185">Reference proteome</keyword>
<comment type="caution">
    <text evidence="1">The sequence shown here is derived from an EMBL/GenBank/DDBJ whole genome shotgun (WGS) entry which is preliminary data.</text>
</comment>
<dbReference type="Proteomes" id="UP000287224">
    <property type="component" value="Unassembled WGS sequence"/>
</dbReference>
<evidence type="ECO:0000313" key="1">
    <source>
        <dbReference type="EMBL" id="GCE04016.1"/>
    </source>
</evidence>
<accession>A0A401ZB17</accession>
<name>A0A401ZB17_9CHLR</name>
<reference evidence="2" key="1">
    <citation type="submission" date="2018-12" db="EMBL/GenBank/DDBJ databases">
        <title>Tengunoibacter tsumagoiensis gen. nov., sp. nov., Dictyobacter kobayashii sp. nov., D. alpinus sp. nov., and D. joshuensis sp. nov. and description of Dictyobacteraceae fam. nov. within the order Ktedonobacterales isolated from Tengu-no-mugimeshi.</title>
        <authorList>
            <person name="Wang C.M."/>
            <person name="Zheng Y."/>
            <person name="Sakai Y."/>
            <person name="Toyoda A."/>
            <person name="Minakuchi Y."/>
            <person name="Abe K."/>
            <person name="Yokota A."/>
            <person name="Yabe S."/>
        </authorList>
    </citation>
    <scope>NUCLEOTIDE SEQUENCE [LARGE SCALE GENOMIC DNA]</scope>
    <source>
        <strain evidence="2">S-27</strain>
    </source>
</reference>